<evidence type="ECO:0000313" key="1">
    <source>
        <dbReference type="EMBL" id="VAW61907.1"/>
    </source>
</evidence>
<gene>
    <name evidence="1" type="ORF">MNBD_GAMMA11-768</name>
</gene>
<dbReference type="AlphaFoldDB" id="A0A3B0XFL6"/>
<reference evidence="1" key="1">
    <citation type="submission" date="2018-06" db="EMBL/GenBank/DDBJ databases">
        <authorList>
            <person name="Zhirakovskaya E."/>
        </authorList>
    </citation>
    <scope>NUCLEOTIDE SEQUENCE</scope>
</reference>
<protein>
    <submittedName>
        <fullName evidence="1">Uncharacterized protein</fullName>
    </submittedName>
</protein>
<proteinExistence type="predicted"/>
<dbReference type="EMBL" id="UOFG01000157">
    <property type="protein sequence ID" value="VAW61907.1"/>
    <property type="molecule type" value="Genomic_DNA"/>
</dbReference>
<name>A0A3B0XFL6_9ZZZZ</name>
<organism evidence="1">
    <name type="scientific">hydrothermal vent metagenome</name>
    <dbReference type="NCBI Taxonomy" id="652676"/>
    <lineage>
        <taxon>unclassified sequences</taxon>
        <taxon>metagenomes</taxon>
        <taxon>ecological metagenomes</taxon>
    </lineage>
</organism>
<sequence>MLKNTLIFFIFIIFFSNQCIAVDKSIYYGKWEGKSFNDFLYLNISKNTITIKTGGKKITKDIKHGYVYSNNSPYPFLSILFTDKKETEHLLYFVIGEDSKDRKEKLSGFYERSTIIPDTDGELKSSSEKIELIKISTSTFQ</sequence>
<accession>A0A3B0XFL6</accession>